<dbReference type="InParanoid" id="A0A2K1KMW8"/>
<evidence type="ECO:0000313" key="3">
    <source>
        <dbReference type="Proteomes" id="UP000006727"/>
    </source>
</evidence>
<keyword evidence="3" id="KW-1185">Reference proteome</keyword>
<reference evidence="1 3" key="1">
    <citation type="journal article" date="2008" name="Science">
        <title>The Physcomitrella genome reveals evolutionary insights into the conquest of land by plants.</title>
        <authorList>
            <person name="Rensing S."/>
            <person name="Lang D."/>
            <person name="Zimmer A."/>
            <person name="Terry A."/>
            <person name="Salamov A."/>
            <person name="Shapiro H."/>
            <person name="Nishiyama T."/>
            <person name="Perroud P.-F."/>
            <person name="Lindquist E."/>
            <person name="Kamisugi Y."/>
            <person name="Tanahashi T."/>
            <person name="Sakakibara K."/>
            <person name="Fujita T."/>
            <person name="Oishi K."/>
            <person name="Shin-I T."/>
            <person name="Kuroki Y."/>
            <person name="Toyoda A."/>
            <person name="Suzuki Y."/>
            <person name="Hashimoto A."/>
            <person name="Yamaguchi K."/>
            <person name="Sugano A."/>
            <person name="Kohara Y."/>
            <person name="Fujiyama A."/>
            <person name="Anterola A."/>
            <person name="Aoki S."/>
            <person name="Ashton N."/>
            <person name="Barbazuk W.B."/>
            <person name="Barker E."/>
            <person name="Bennetzen J."/>
            <person name="Bezanilla M."/>
            <person name="Blankenship R."/>
            <person name="Cho S.H."/>
            <person name="Dutcher S."/>
            <person name="Estelle M."/>
            <person name="Fawcett J.A."/>
            <person name="Gundlach H."/>
            <person name="Hanada K."/>
            <person name="Heyl A."/>
            <person name="Hicks K.A."/>
            <person name="Hugh J."/>
            <person name="Lohr M."/>
            <person name="Mayer K."/>
            <person name="Melkozernov A."/>
            <person name="Murata T."/>
            <person name="Nelson D."/>
            <person name="Pils B."/>
            <person name="Prigge M."/>
            <person name="Reiss B."/>
            <person name="Renner T."/>
            <person name="Rombauts S."/>
            <person name="Rushton P."/>
            <person name="Sanderfoot A."/>
            <person name="Schween G."/>
            <person name="Shiu S.-H."/>
            <person name="Stueber K."/>
            <person name="Theodoulou F.L."/>
            <person name="Tu H."/>
            <person name="Van de Peer Y."/>
            <person name="Verrier P.J."/>
            <person name="Waters E."/>
            <person name="Wood A."/>
            <person name="Yang L."/>
            <person name="Cove D."/>
            <person name="Cuming A."/>
            <person name="Hasebe M."/>
            <person name="Lucas S."/>
            <person name="Mishler D.B."/>
            <person name="Reski R."/>
            <person name="Grigoriev I."/>
            <person name="Quatrano R.S."/>
            <person name="Boore J.L."/>
        </authorList>
    </citation>
    <scope>NUCLEOTIDE SEQUENCE [LARGE SCALE GENOMIC DNA]</scope>
    <source>
        <strain evidence="2 3">cv. Gransden 2004</strain>
    </source>
</reference>
<dbReference type="EnsemblPlants" id="Pp3c4_10630V3.1">
    <property type="protein sequence ID" value="Pp3c4_10630V3.1"/>
    <property type="gene ID" value="Pp3c4_10630"/>
</dbReference>
<evidence type="ECO:0000313" key="2">
    <source>
        <dbReference type="EnsemblPlants" id="Pp3c4_10630V3.1"/>
    </source>
</evidence>
<protein>
    <submittedName>
        <fullName evidence="1 2">Uncharacterized protein</fullName>
    </submittedName>
</protein>
<reference evidence="2" key="3">
    <citation type="submission" date="2020-12" db="UniProtKB">
        <authorList>
            <consortium name="EnsemblPlants"/>
        </authorList>
    </citation>
    <scope>IDENTIFICATION</scope>
</reference>
<dbReference type="EMBL" id="ABEU02000004">
    <property type="protein sequence ID" value="PNR55125.1"/>
    <property type="molecule type" value="Genomic_DNA"/>
</dbReference>
<dbReference type="Proteomes" id="UP000006727">
    <property type="component" value="Chromosome 4"/>
</dbReference>
<organism evidence="1">
    <name type="scientific">Physcomitrium patens</name>
    <name type="common">Spreading-leaved earth moss</name>
    <name type="synonym">Physcomitrella patens</name>
    <dbReference type="NCBI Taxonomy" id="3218"/>
    <lineage>
        <taxon>Eukaryota</taxon>
        <taxon>Viridiplantae</taxon>
        <taxon>Streptophyta</taxon>
        <taxon>Embryophyta</taxon>
        <taxon>Bryophyta</taxon>
        <taxon>Bryophytina</taxon>
        <taxon>Bryopsida</taxon>
        <taxon>Funariidae</taxon>
        <taxon>Funariales</taxon>
        <taxon>Funariaceae</taxon>
        <taxon>Physcomitrium</taxon>
    </lineage>
</organism>
<dbReference type="Gramene" id="Pp3c4_10630V3.1">
    <property type="protein sequence ID" value="Pp3c4_10630V3.1"/>
    <property type="gene ID" value="Pp3c4_10630"/>
</dbReference>
<accession>A0A2K1KMW8</accession>
<proteinExistence type="predicted"/>
<reference evidence="1 3" key="2">
    <citation type="journal article" date="2018" name="Plant J.">
        <title>The Physcomitrella patens chromosome-scale assembly reveals moss genome structure and evolution.</title>
        <authorList>
            <person name="Lang D."/>
            <person name="Ullrich K.K."/>
            <person name="Murat F."/>
            <person name="Fuchs J."/>
            <person name="Jenkins J."/>
            <person name="Haas F.B."/>
            <person name="Piednoel M."/>
            <person name="Gundlach H."/>
            <person name="Van Bel M."/>
            <person name="Meyberg R."/>
            <person name="Vives C."/>
            <person name="Morata J."/>
            <person name="Symeonidi A."/>
            <person name="Hiss M."/>
            <person name="Muchero W."/>
            <person name="Kamisugi Y."/>
            <person name="Saleh O."/>
            <person name="Blanc G."/>
            <person name="Decker E.L."/>
            <person name="van Gessel N."/>
            <person name="Grimwood J."/>
            <person name="Hayes R.D."/>
            <person name="Graham S.W."/>
            <person name="Gunter L.E."/>
            <person name="McDaniel S.F."/>
            <person name="Hoernstein S.N.W."/>
            <person name="Larsson A."/>
            <person name="Li F.W."/>
            <person name="Perroud P.F."/>
            <person name="Phillips J."/>
            <person name="Ranjan P."/>
            <person name="Rokshar D.S."/>
            <person name="Rothfels C.J."/>
            <person name="Schneider L."/>
            <person name="Shu S."/>
            <person name="Stevenson D.W."/>
            <person name="Thummler F."/>
            <person name="Tillich M."/>
            <person name="Villarreal Aguilar J.C."/>
            <person name="Widiez T."/>
            <person name="Wong G.K."/>
            <person name="Wymore A."/>
            <person name="Zhang Y."/>
            <person name="Zimmer A.D."/>
            <person name="Quatrano R.S."/>
            <person name="Mayer K.F.X."/>
            <person name="Goodstein D."/>
            <person name="Casacuberta J.M."/>
            <person name="Vandepoele K."/>
            <person name="Reski R."/>
            <person name="Cuming A.C."/>
            <person name="Tuskan G.A."/>
            <person name="Maumus F."/>
            <person name="Salse J."/>
            <person name="Schmutz J."/>
            <person name="Rensing S.A."/>
        </authorList>
    </citation>
    <scope>NUCLEOTIDE SEQUENCE [LARGE SCALE GENOMIC DNA]</scope>
    <source>
        <strain evidence="2 3">cv. Gransden 2004</strain>
    </source>
</reference>
<sequence length="74" mass="8018">MGSILSSSLAMRSHRELCSRIENAEVESFASSVSPFGSRSSTALLEREPRLKFIWDGVTSAAGVVTQEVFVGVR</sequence>
<evidence type="ECO:0000313" key="1">
    <source>
        <dbReference type="EMBL" id="PNR55125.1"/>
    </source>
</evidence>
<dbReference type="PaxDb" id="3218-PP1S227_8V6.1"/>
<gene>
    <name evidence="1" type="ORF">PHYPA_006019</name>
</gene>
<dbReference type="AlphaFoldDB" id="A0A2K1KMW8"/>
<name>A0A2K1KMW8_PHYPA</name>